<sequence length="1028" mass="106898">MLRLPLEGRVMVRNTFLQFNDGTGDFETSAARRSKSWPALSRRTEATPKWSDLATHVRSDGFFSESPGDQDARAPSPEPFRQVDGESALPVYPFGRSVTDRTPLRHGGQRKAGPHAEGRHHTGARRREGWMQGQELELPSPAEVGGSSDEGLNSGEASAPACSSFKRGSPSRQSTATCMSRQTTGSCFSRQTTATTAEVASEPLGLSTVAWTSGCPHFADEEELEEDPFFESTPRGRAPLPTLPTQPGARQCHQGGQRAAERREEAHIEAPRSAPGALLPAAHCAPPVEARGEAVQAPGSASGGLPQLPPRVLNVMMLQAMAAASQPGACPGRQQPLQQLPEKGQQHRQQQPPPSPPQQQQQQQRPAGRADQLLQDVKQGFETDAKGTAEQEARSRIAAEEARMKADIESERKASSVAEGKPAHDAAEPQHGPERSAADQAAAATSCAPLDARLAQAVRAGNLPAVQELLSRGADPNAVDARGETPLFRAAELGSADLAAALLLHAADPLRESAGRLTAADLASTAAVEALLDLFQGARPEDAAADALLRALGSASAREAVSQRLEQARCVQVSEDLEWEQASAVIDATARQISLLMSAVPRATRARKRALMARVRELESRPEFVAALACAECWSERSPSPAELPTASSPEGPARAEAGDAGRPPAGESGGGRQEELGAGAAAAAPPGPPTWLRSGPADGGGGARPPSPDGPGGPAASEAAPAAANGDSRREPSSPAPSEDAGRQSGRGGSRGPEDEGGPEHSSKGSVLQGAPGTAEAAREVEIERKGPRDAECTAREGAEQRGQEGGLGEGGQARDAFVEEDGAVGGGAADAAGPSRPHPPCASEDDLANSIWDWADNGKQATAVLRLLPDGLVGRSDCSRSVAWSGAGAGDGTWRLDPADCSRLVLDVAGATHVLRLEAGAARAVPAEPAGAPAPVMERWPEADIELLVRHAVSGGAPVAVALPFDATFADAKRALARRAGSEDILRSGRLVRPKGKEAGLYVSCKETSYVGQVREVTLLGADLIC</sequence>
<evidence type="ECO:0000256" key="3">
    <source>
        <dbReference type="PROSITE-ProRule" id="PRU00023"/>
    </source>
</evidence>
<dbReference type="SMART" id="SM00248">
    <property type="entry name" value="ANK"/>
    <property type="match status" value="2"/>
</dbReference>
<evidence type="ECO:0000313" key="5">
    <source>
        <dbReference type="EMBL" id="CAE4586980.1"/>
    </source>
</evidence>
<evidence type="ECO:0000256" key="4">
    <source>
        <dbReference type="SAM" id="MobiDB-lite"/>
    </source>
</evidence>
<dbReference type="Gene3D" id="1.25.40.20">
    <property type="entry name" value="Ankyrin repeat-containing domain"/>
    <property type="match status" value="1"/>
</dbReference>
<dbReference type="InterPro" id="IPR036770">
    <property type="entry name" value="Ankyrin_rpt-contain_sf"/>
</dbReference>
<name>A0A7S4UIW7_9DINO</name>
<dbReference type="EMBL" id="HBNR01032379">
    <property type="protein sequence ID" value="CAE4586980.1"/>
    <property type="molecule type" value="Transcribed_RNA"/>
</dbReference>
<feature type="compositionally biased region" description="Basic and acidic residues" evidence="4">
    <location>
        <begin position="778"/>
        <end position="804"/>
    </location>
</feature>
<dbReference type="AlphaFoldDB" id="A0A7S4UIW7"/>
<feature type="compositionally biased region" description="Basic and acidic residues" evidence="4">
    <location>
        <begin position="259"/>
        <end position="270"/>
    </location>
</feature>
<evidence type="ECO:0000256" key="1">
    <source>
        <dbReference type="ARBA" id="ARBA00022737"/>
    </source>
</evidence>
<accession>A0A7S4UIW7</accession>
<feature type="compositionally biased region" description="Basic and acidic residues" evidence="4">
    <location>
        <begin position="421"/>
        <end position="437"/>
    </location>
</feature>
<dbReference type="Pfam" id="PF12796">
    <property type="entry name" value="Ank_2"/>
    <property type="match status" value="1"/>
</dbReference>
<feature type="region of interest" description="Disordered" evidence="4">
    <location>
        <begin position="58"/>
        <end position="189"/>
    </location>
</feature>
<feature type="compositionally biased region" description="Basic and acidic residues" evidence="4">
    <location>
        <begin position="401"/>
        <end position="414"/>
    </location>
</feature>
<evidence type="ECO:0000256" key="2">
    <source>
        <dbReference type="ARBA" id="ARBA00023043"/>
    </source>
</evidence>
<protein>
    <submittedName>
        <fullName evidence="5">Uncharacterized protein</fullName>
    </submittedName>
</protein>
<feature type="compositionally biased region" description="Basic and acidic residues" evidence="4">
    <location>
        <begin position="753"/>
        <end position="764"/>
    </location>
</feature>
<feature type="region of interest" description="Disordered" evidence="4">
    <location>
        <begin position="326"/>
        <end position="370"/>
    </location>
</feature>
<feature type="compositionally biased region" description="Low complexity" evidence="4">
    <location>
        <begin position="715"/>
        <end position="727"/>
    </location>
</feature>
<feature type="repeat" description="ANK" evidence="3">
    <location>
        <begin position="454"/>
        <end position="481"/>
    </location>
</feature>
<proteinExistence type="predicted"/>
<feature type="region of interest" description="Disordered" evidence="4">
    <location>
        <begin position="826"/>
        <end position="846"/>
    </location>
</feature>
<feature type="region of interest" description="Disordered" evidence="4">
    <location>
        <begin position="223"/>
        <end position="280"/>
    </location>
</feature>
<reference evidence="5" key="1">
    <citation type="submission" date="2021-01" db="EMBL/GenBank/DDBJ databases">
        <authorList>
            <person name="Corre E."/>
            <person name="Pelletier E."/>
            <person name="Niang G."/>
            <person name="Scheremetjew M."/>
            <person name="Finn R."/>
            <person name="Kale V."/>
            <person name="Holt S."/>
            <person name="Cochrane G."/>
            <person name="Meng A."/>
            <person name="Brown T."/>
            <person name="Cohen L."/>
        </authorList>
    </citation>
    <scope>NUCLEOTIDE SEQUENCE</scope>
    <source>
        <strain evidence="5">CCMP3105</strain>
    </source>
</reference>
<dbReference type="InterPro" id="IPR002110">
    <property type="entry name" value="Ankyrin_rpt"/>
</dbReference>
<dbReference type="PROSITE" id="PS50088">
    <property type="entry name" value="ANK_REPEAT"/>
    <property type="match status" value="1"/>
</dbReference>
<keyword evidence="2 3" id="KW-0040">ANK repeat</keyword>
<dbReference type="PANTHER" id="PTHR24171">
    <property type="entry name" value="ANKYRIN REPEAT DOMAIN-CONTAINING PROTEIN 39-RELATED"/>
    <property type="match status" value="1"/>
</dbReference>
<keyword evidence="1" id="KW-0677">Repeat</keyword>
<feature type="region of interest" description="Disordered" evidence="4">
    <location>
        <begin position="637"/>
        <end position="813"/>
    </location>
</feature>
<feature type="region of interest" description="Disordered" evidence="4">
    <location>
        <begin position="401"/>
        <end position="444"/>
    </location>
</feature>
<feature type="compositionally biased region" description="Basic and acidic residues" evidence="4">
    <location>
        <begin position="114"/>
        <end position="129"/>
    </location>
</feature>
<organism evidence="5">
    <name type="scientific">Alexandrium monilatum</name>
    <dbReference type="NCBI Taxonomy" id="311494"/>
    <lineage>
        <taxon>Eukaryota</taxon>
        <taxon>Sar</taxon>
        <taxon>Alveolata</taxon>
        <taxon>Dinophyceae</taxon>
        <taxon>Gonyaulacales</taxon>
        <taxon>Pyrocystaceae</taxon>
        <taxon>Alexandrium</taxon>
    </lineage>
</organism>
<feature type="compositionally biased region" description="Polar residues" evidence="4">
    <location>
        <begin position="170"/>
        <end position="189"/>
    </location>
</feature>
<dbReference type="SUPFAM" id="SSF48403">
    <property type="entry name" value="Ankyrin repeat"/>
    <property type="match status" value="1"/>
</dbReference>
<gene>
    <name evidence="5" type="ORF">AMON00008_LOCUS22196</name>
</gene>